<keyword evidence="1" id="KW-0175">Coiled coil</keyword>
<dbReference type="AlphaFoldDB" id="A0AAD1W1E5"/>
<organism evidence="3 4">
    <name type="scientific">Pelobates cultripes</name>
    <name type="common">Western spadefoot toad</name>
    <dbReference type="NCBI Taxonomy" id="61616"/>
    <lineage>
        <taxon>Eukaryota</taxon>
        <taxon>Metazoa</taxon>
        <taxon>Chordata</taxon>
        <taxon>Craniata</taxon>
        <taxon>Vertebrata</taxon>
        <taxon>Euteleostomi</taxon>
        <taxon>Amphibia</taxon>
        <taxon>Batrachia</taxon>
        <taxon>Anura</taxon>
        <taxon>Pelobatoidea</taxon>
        <taxon>Pelobatidae</taxon>
        <taxon>Pelobates</taxon>
    </lineage>
</organism>
<dbReference type="PANTHER" id="PTHR11505">
    <property type="entry name" value="L1 TRANSPOSABLE ELEMENT-RELATED"/>
    <property type="match status" value="1"/>
</dbReference>
<feature type="coiled-coil region" evidence="1">
    <location>
        <begin position="146"/>
        <end position="173"/>
    </location>
</feature>
<dbReference type="InterPro" id="IPR004244">
    <property type="entry name" value="Transposase_22"/>
</dbReference>
<dbReference type="Proteomes" id="UP001295444">
    <property type="component" value="Chromosome 04"/>
</dbReference>
<sequence length="359" mass="40595">MGLAPKARLQPRTNDLTPVLDTALAGPLYLTWMPGRKSSKTSQRETISVAEMLTTKRHAACGAQADQTTKQLEVDEPALLKGNPPDTSNATILQSLTEVKGFLAAEIARTVVEVKAKIAAIGTHTTVVEQRVARLVSAHNSSATLSKTLRHRITDLEIELEDISNRARRNNLRIRGLPETVSDAELETALVNCFRQGLPDIPEHLWMIDKAHRALWAKGPNNSPPKDVIIKWHYYLRCSRLQPYKWKGTELQLYQDITLATLQRRRDWKLITDLLREKGIRFAWGYPFKIIVFNGPKPSILLPSMDIQAFLSGLDYSYLLTTKRDWLYCQRPGMDDTPEQPESISGDLRRWSGRETGPH</sequence>
<gene>
    <name evidence="3" type="ORF">PECUL_23A059509</name>
</gene>
<evidence type="ECO:0000256" key="1">
    <source>
        <dbReference type="SAM" id="Coils"/>
    </source>
</evidence>
<feature type="non-terminal residue" evidence="3">
    <location>
        <position position="359"/>
    </location>
</feature>
<accession>A0AAD1W1E5</accession>
<dbReference type="EMBL" id="OW240915">
    <property type="protein sequence ID" value="CAH2284645.1"/>
    <property type="molecule type" value="Genomic_DNA"/>
</dbReference>
<name>A0AAD1W1E5_PELCU</name>
<dbReference type="Gene3D" id="3.30.70.1820">
    <property type="entry name" value="L1 transposable element, RRM domain"/>
    <property type="match status" value="1"/>
</dbReference>
<evidence type="ECO:0000256" key="2">
    <source>
        <dbReference type="SAM" id="MobiDB-lite"/>
    </source>
</evidence>
<keyword evidence="4" id="KW-1185">Reference proteome</keyword>
<evidence type="ECO:0000313" key="3">
    <source>
        <dbReference type="EMBL" id="CAH2284645.1"/>
    </source>
</evidence>
<reference evidence="3" key="1">
    <citation type="submission" date="2022-03" db="EMBL/GenBank/DDBJ databases">
        <authorList>
            <person name="Alioto T."/>
            <person name="Alioto T."/>
            <person name="Gomez Garrido J."/>
        </authorList>
    </citation>
    <scope>NUCLEOTIDE SEQUENCE</scope>
</reference>
<protein>
    <submittedName>
        <fullName evidence="3">Uncharacterized protein</fullName>
    </submittedName>
</protein>
<proteinExistence type="predicted"/>
<feature type="compositionally biased region" description="Basic and acidic residues" evidence="2">
    <location>
        <begin position="347"/>
        <end position="359"/>
    </location>
</feature>
<evidence type="ECO:0000313" key="4">
    <source>
        <dbReference type="Proteomes" id="UP001295444"/>
    </source>
</evidence>
<feature type="region of interest" description="Disordered" evidence="2">
    <location>
        <begin position="332"/>
        <end position="359"/>
    </location>
</feature>